<accession>R8BRF7</accession>
<dbReference type="GO" id="GO:0034456">
    <property type="term" value="C:UTP-C complex"/>
    <property type="evidence" value="ECO:0007669"/>
    <property type="project" value="TreeGrafter"/>
</dbReference>
<dbReference type="Gene3D" id="3.30.70.3030">
    <property type="match status" value="1"/>
</dbReference>
<dbReference type="Pfam" id="PF17407">
    <property type="entry name" value="Nrap_D6"/>
    <property type="match status" value="1"/>
</dbReference>
<keyword evidence="1" id="KW-0698">rRNA processing</keyword>
<dbReference type="OrthoDB" id="10251401at2759"/>
<proteinExistence type="inferred from homology"/>
<name>R8BRF7_PHAM7</name>
<dbReference type="GO" id="GO:0006364">
    <property type="term" value="P:rRNA processing"/>
    <property type="evidence" value="ECO:0007669"/>
    <property type="project" value="UniProtKB-KW"/>
</dbReference>
<evidence type="ECO:0000259" key="3">
    <source>
        <dbReference type="Pfam" id="PF17406"/>
    </source>
</evidence>
<dbReference type="AlphaFoldDB" id="R8BRF7"/>
<evidence type="ECO:0000259" key="2">
    <source>
        <dbReference type="Pfam" id="PF17405"/>
    </source>
</evidence>
<keyword evidence="6" id="KW-1185">Reference proteome</keyword>
<dbReference type="Pfam" id="PF17405">
    <property type="entry name" value="Nrap_D4"/>
    <property type="match status" value="1"/>
</dbReference>
<dbReference type="PANTHER" id="PTHR17972:SF0">
    <property type="entry name" value="NUCLEOLAR PROTEIN 6"/>
    <property type="match status" value="1"/>
</dbReference>
<evidence type="ECO:0000313" key="6">
    <source>
        <dbReference type="Proteomes" id="UP000014074"/>
    </source>
</evidence>
<keyword evidence="1" id="KW-0687">Ribonucleoprotein</keyword>
<feature type="domain" description="Nrap protein" evidence="4">
    <location>
        <begin position="291"/>
        <end position="430"/>
    </location>
</feature>
<dbReference type="KEGG" id="tmn:UCRPA7_2492"/>
<dbReference type="GeneID" id="19322746"/>
<keyword evidence="1" id="KW-0694">RNA-binding</keyword>
<keyword evidence="1" id="KW-0690">Ribosome biogenesis</keyword>
<comment type="similarity">
    <text evidence="1">Belongs to the NRAP family.</text>
</comment>
<evidence type="ECO:0000259" key="4">
    <source>
        <dbReference type="Pfam" id="PF17407"/>
    </source>
</evidence>
<keyword evidence="1" id="KW-0539">Nucleus</keyword>
<dbReference type="GO" id="GO:0032545">
    <property type="term" value="C:CURI complex"/>
    <property type="evidence" value="ECO:0007669"/>
    <property type="project" value="TreeGrafter"/>
</dbReference>
<dbReference type="GO" id="GO:0032040">
    <property type="term" value="C:small-subunit processome"/>
    <property type="evidence" value="ECO:0007669"/>
    <property type="project" value="TreeGrafter"/>
</dbReference>
<dbReference type="Pfam" id="PF17406">
    <property type="entry name" value="Nrap_D5"/>
    <property type="match status" value="1"/>
</dbReference>
<dbReference type="InterPro" id="IPR035371">
    <property type="entry name" value="Nrap_D6"/>
</dbReference>
<evidence type="ECO:0000313" key="5">
    <source>
        <dbReference type="EMBL" id="EOO01963.1"/>
    </source>
</evidence>
<dbReference type="RefSeq" id="XP_007913233.1">
    <property type="nucleotide sequence ID" value="XM_007915042.1"/>
</dbReference>
<protein>
    <recommendedName>
        <fullName evidence="1">U3 small nucleolar RNA-associated protein 22</fullName>
    </recommendedName>
</protein>
<sequence>MDVVIFFEASGKWPDNLAAIQRTKVAILLKIGSLLEESKPGVTTHIGLEDAKRDIENLAFLDVIYDSSAAFRLRIHSDLEETLLERRTKDKTLEQHVRTEGAQLLATVKRLYTHLPLHTQVITTFCNRFSALSPTIRLLKQWFNSHKLGSHFLEEFVELVALHIFLEPYPWQAPSSAMAGFLRALSFLSRWDWRVEPLIVDSSESLSAVDRNAIETRLEAWRKIDPNMNRTTLFVATSHDTSGTTFTFNNGDPSPSKVVATRMTTLARSACKLVKDAGLELDLRSLFQPSLREYDVLIYLDTKLVKGIVRGDDGTKSSQFKNLDARTSQTPLPLAHHPITAFLKELNQLYAGPLVFFHGAPDDHIIAAIWNPQIQRRSFRVNLPCSFKPVATKKGINSDDSENENDLVEVNREAILAEIARLGGDVVEKIEIRSVAK</sequence>
<dbReference type="Proteomes" id="UP000014074">
    <property type="component" value="Unassembled WGS sequence"/>
</dbReference>
<evidence type="ECO:0000256" key="1">
    <source>
        <dbReference type="RuleBase" id="RU364032"/>
    </source>
</evidence>
<dbReference type="InterPro" id="IPR035370">
    <property type="entry name" value="Nrap_D5"/>
</dbReference>
<feature type="domain" description="Nrap protein" evidence="2">
    <location>
        <begin position="1"/>
        <end position="126"/>
    </location>
</feature>
<dbReference type="eggNOG" id="KOG2054">
    <property type="taxonomic scope" value="Eukaryota"/>
</dbReference>
<dbReference type="GO" id="GO:0006409">
    <property type="term" value="P:tRNA export from nucleus"/>
    <property type="evidence" value="ECO:0007669"/>
    <property type="project" value="TreeGrafter"/>
</dbReference>
<dbReference type="InterPro" id="IPR035369">
    <property type="entry name" value="Nrap_D4"/>
</dbReference>
<gene>
    <name evidence="5" type="ORF">UCRPA7_2492</name>
</gene>
<organism evidence="5 6">
    <name type="scientific">Phaeoacremonium minimum (strain UCR-PA7)</name>
    <name type="common">Esca disease fungus</name>
    <name type="synonym">Togninia minima</name>
    <dbReference type="NCBI Taxonomy" id="1286976"/>
    <lineage>
        <taxon>Eukaryota</taxon>
        <taxon>Fungi</taxon>
        <taxon>Dikarya</taxon>
        <taxon>Ascomycota</taxon>
        <taxon>Pezizomycotina</taxon>
        <taxon>Sordariomycetes</taxon>
        <taxon>Sordariomycetidae</taxon>
        <taxon>Togniniales</taxon>
        <taxon>Togniniaceae</taxon>
        <taxon>Phaeoacremonium</taxon>
    </lineage>
</organism>
<dbReference type="InterPro" id="IPR005554">
    <property type="entry name" value="NOL6/Upt22"/>
</dbReference>
<dbReference type="PANTHER" id="PTHR17972">
    <property type="entry name" value="NUCLEOLAR RNA-ASSOCIATED PROTEIN"/>
    <property type="match status" value="1"/>
</dbReference>
<dbReference type="GO" id="GO:0003723">
    <property type="term" value="F:RNA binding"/>
    <property type="evidence" value="ECO:0007669"/>
    <property type="project" value="UniProtKB-KW"/>
</dbReference>
<reference evidence="6" key="1">
    <citation type="journal article" date="2013" name="Genome Announc.">
        <title>Draft genome sequence of the ascomycete Phaeoacremonium aleophilum strain UCR-PA7, a causal agent of the esca disease complex in grapevines.</title>
        <authorList>
            <person name="Blanco-Ulate B."/>
            <person name="Rolshausen P."/>
            <person name="Cantu D."/>
        </authorList>
    </citation>
    <scope>NUCLEOTIDE SEQUENCE [LARGE SCALE GENOMIC DNA]</scope>
    <source>
        <strain evidence="6">UCR-PA7</strain>
    </source>
</reference>
<comment type="subcellular location">
    <subcellularLocation>
        <location evidence="1">Nucleus</location>
        <location evidence="1">Nucleolus</location>
    </subcellularLocation>
</comment>
<dbReference type="HOGENOM" id="CLU_559714_0_0_1"/>
<feature type="domain" description="Nrap protein" evidence="3">
    <location>
        <begin position="129"/>
        <end position="289"/>
    </location>
</feature>
<dbReference type="EMBL" id="KB932935">
    <property type="protein sequence ID" value="EOO01963.1"/>
    <property type="molecule type" value="Genomic_DNA"/>
</dbReference>